<keyword evidence="2" id="KW-1185">Reference proteome</keyword>
<proteinExistence type="predicted"/>
<organism evidence="1 2">
    <name type="scientific">Cajanus cajan</name>
    <name type="common">Pigeon pea</name>
    <name type="synonym">Cajanus indicus</name>
    <dbReference type="NCBI Taxonomy" id="3821"/>
    <lineage>
        <taxon>Eukaryota</taxon>
        <taxon>Viridiplantae</taxon>
        <taxon>Streptophyta</taxon>
        <taxon>Embryophyta</taxon>
        <taxon>Tracheophyta</taxon>
        <taxon>Spermatophyta</taxon>
        <taxon>Magnoliopsida</taxon>
        <taxon>eudicotyledons</taxon>
        <taxon>Gunneridae</taxon>
        <taxon>Pentapetalae</taxon>
        <taxon>rosids</taxon>
        <taxon>fabids</taxon>
        <taxon>Fabales</taxon>
        <taxon>Fabaceae</taxon>
        <taxon>Papilionoideae</taxon>
        <taxon>50 kb inversion clade</taxon>
        <taxon>NPAAA clade</taxon>
        <taxon>indigoferoid/millettioid clade</taxon>
        <taxon>Phaseoleae</taxon>
        <taxon>Cajanus</taxon>
    </lineage>
</organism>
<dbReference type="Proteomes" id="UP000075243">
    <property type="component" value="Unassembled WGS sequence"/>
</dbReference>
<dbReference type="EMBL" id="KQ484657">
    <property type="protein sequence ID" value="KYP34196.1"/>
    <property type="molecule type" value="Genomic_DNA"/>
</dbReference>
<sequence length="56" mass="6305">MPLPFGWKPLHIDRYDGTTDPDEHIDLYVTQVNLYTNDDAVLCRVFPTSLKGAALA</sequence>
<gene>
    <name evidence="1" type="ORF">KK1_044878</name>
</gene>
<dbReference type="Gramene" id="C.cajan_44968.t">
    <property type="protein sequence ID" value="C.cajan_44968.t.cds1"/>
    <property type="gene ID" value="C.cajan_44968"/>
</dbReference>
<reference evidence="1" key="1">
    <citation type="journal article" date="2012" name="Nat. Biotechnol.">
        <title>Draft genome sequence of pigeonpea (Cajanus cajan), an orphan legume crop of resource-poor farmers.</title>
        <authorList>
            <person name="Varshney R.K."/>
            <person name="Chen W."/>
            <person name="Li Y."/>
            <person name="Bharti A.K."/>
            <person name="Saxena R.K."/>
            <person name="Schlueter J.A."/>
            <person name="Donoghue M.T."/>
            <person name="Azam S."/>
            <person name="Fan G."/>
            <person name="Whaley A.M."/>
            <person name="Farmer A.D."/>
            <person name="Sheridan J."/>
            <person name="Iwata A."/>
            <person name="Tuteja R."/>
            <person name="Penmetsa R.V."/>
            <person name="Wu W."/>
            <person name="Upadhyaya H.D."/>
            <person name="Yang S.P."/>
            <person name="Shah T."/>
            <person name="Saxena K.B."/>
            <person name="Michael T."/>
            <person name="McCombie W.R."/>
            <person name="Yang B."/>
            <person name="Zhang G."/>
            <person name="Yang H."/>
            <person name="Wang J."/>
            <person name="Spillane C."/>
            <person name="Cook D.R."/>
            <person name="May G.D."/>
            <person name="Xu X."/>
            <person name="Jackson S.A."/>
        </authorList>
    </citation>
    <scope>NUCLEOTIDE SEQUENCE [LARGE SCALE GENOMIC DNA]</scope>
</reference>
<evidence type="ECO:0000313" key="2">
    <source>
        <dbReference type="Proteomes" id="UP000075243"/>
    </source>
</evidence>
<protein>
    <submittedName>
        <fullName evidence="1">Uncharacterized protein</fullName>
    </submittedName>
</protein>
<accession>A0A151QV94</accession>
<name>A0A151QV94_CAJCA</name>
<evidence type="ECO:0000313" key="1">
    <source>
        <dbReference type="EMBL" id="KYP34196.1"/>
    </source>
</evidence>
<dbReference type="AlphaFoldDB" id="A0A151QV94"/>